<protein>
    <submittedName>
        <fullName evidence="2">Uncharacterized protein</fullName>
    </submittedName>
</protein>
<evidence type="ECO:0000256" key="1">
    <source>
        <dbReference type="SAM" id="MobiDB-lite"/>
    </source>
</evidence>
<evidence type="ECO:0000313" key="3">
    <source>
        <dbReference type="Proteomes" id="UP001164286"/>
    </source>
</evidence>
<gene>
    <name evidence="2" type="ORF">MKK02DRAFT_45219</name>
</gene>
<feature type="compositionally biased region" description="Basic and acidic residues" evidence="1">
    <location>
        <begin position="322"/>
        <end position="331"/>
    </location>
</feature>
<evidence type="ECO:0000313" key="2">
    <source>
        <dbReference type="EMBL" id="KAI9636516.1"/>
    </source>
</evidence>
<organism evidence="2 3">
    <name type="scientific">Dioszegia hungarica</name>
    <dbReference type="NCBI Taxonomy" id="4972"/>
    <lineage>
        <taxon>Eukaryota</taxon>
        <taxon>Fungi</taxon>
        <taxon>Dikarya</taxon>
        <taxon>Basidiomycota</taxon>
        <taxon>Agaricomycotina</taxon>
        <taxon>Tremellomycetes</taxon>
        <taxon>Tremellales</taxon>
        <taxon>Bulleribasidiaceae</taxon>
        <taxon>Dioszegia</taxon>
    </lineage>
</organism>
<name>A0AA38HA63_9TREE</name>
<dbReference type="AlphaFoldDB" id="A0AA38HA63"/>
<reference evidence="2" key="1">
    <citation type="journal article" date="2022" name="G3 (Bethesda)">
        <title>High quality genome of the basidiomycete yeast Dioszegia hungarica PDD-24b-2 isolated from cloud water.</title>
        <authorList>
            <person name="Jarrige D."/>
            <person name="Haridas S."/>
            <person name="Bleykasten-Grosshans C."/>
            <person name="Joly M."/>
            <person name="Nadalig T."/>
            <person name="Sancelme M."/>
            <person name="Vuilleumier S."/>
            <person name="Grigoriev I.V."/>
            <person name="Amato P."/>
            <person name="Bringel F."/>
        </authorList>
    </citation>
    <scope>NUCLEOTIDE SEQUENCE</scope>
    <source>
        <strain evidence="2">PDD-24b-2</strain>
    </source>
</reference>
<sequence length="340" mass="37672">MSNFPAERLATLRFGEYQPQRIFPFRYTHGTTVEDDISIINCMVEGIALAKDIVSTGLSRRTLATICLKRCEPVRHRSDLPPRQEVLVDPEETMLALIDQWLRCDTFVVVFDDLEEGTYAITNVCGDEGDPCPVKIEYSLVESAAAAQRILGRDHLAAQAALLHLAVVVGHELCHVARHQLTPTWMDDTPPSIRTGSGITGDSDDLVIGESGWFWEEAVLGGSISRVLAVEGDKGYTVDGQVDVLVVRLLDKQPVNGQVRYFEVANERIGEIIGRKESLDTVLPLRPERAGSIQTGRLKHVKWRYPSDGHASSDPETSGSSRPERPIEVRKSTIHPGWKA</sequence>
<proteinExistence type="predicted"/>
<keyword evidence="3" id="KW-1185">Reference proteome</keyword>
<comment type="caution">
    <text evidence="2">The sequence shown here is derived from an EMBL/GenBank/DDBJ whole genome shotgun (WGS) entry which is preliminary data.</text>
</comment>
<accession>A0AA38HA63</accession>
<dbReference type="EMBL" id="JAKWFO010000005">
    <property type="protein sequence ID" value="KAI9636516.1"/>
    <property type="molecule type" value="Genomic_DNA"/>
</dbReference>
<dbReference type="Proteomes" id="UP001164286">
    <property type="component" value="Unassembled WGS sequence"/>
</dbReference>
<feature type="region of interest" description="Disordered" evidence="1">
    <location>
        <begin position="304"/>
        <end position="340"/>
    </location>
</feature>
<dbReference type="GeneID" id="77732500"/>
<dbReference type="RefSeq" id="XP_052946293.1">
    <property type="nucleotide sequence ID" value="XM_053093295.1"/>
</dbReference>